<dbReference type="RefSeq" id="WP_146293007.1">
    <property type="nucleotide sequence ID" value="NZ_SELH01000024.1"/>
</dbReference>
<proteinExistence type="predicted"/>
<organism evidence="4 5">
    <name type="scientific">Apibacter muscae</name>
    <dbReference type="NCBI Taxonomy" id="2509004"/>
    <lineage>
        <taxon>Bacteria</taxon>
        <taxon>Pseudomonadati</taxon>
        <taxon>Bacteroidota</taxon>
        <taxon>Flavobacteriia</taxon>
        <taxon>Flavobacteriales</taxon>
        <taxon>Weeksellaceae</taxon>
        <taxon>Apibacter</taxon>
    </lineage>
</organism>
<name>A0A563DA26_9FLAO</name>
<protein>
    <recommendedName>
        <fullName evidence="3">Phage tail tape measure protein domain-containing protein</fullName>
    </recommendedName>
</protein>
<dbReference type="Pfam" id="PF10145">
    <property type="entry name" value="PhageMin_Tail"/>
    <property type="match status" value="1"/>
</dbReference>
<dbReference type="OrthoDB" id="975149at2"/>
<evidence type="ECO:0000256" key="2">
    <source>
        <dbReference type="SAM" id="MobiDB-lite"/>
    </source>
</evidence>
<feature type="region of interest" description="Disordered" evidence="2">
    <location>
        <begin position="1244"/>
        <end position="1277"/>
    </location>
</feature>
<dbReference type="PANTHER" id="PTHR23159:SF31">
    <property type="entry name" value="CENTROSOME-ASSOCIATED PROTEIN CEP250 ISOFORM X1"/>
    <property type="match status" value="1"/>
</dbReference>
<feature type="coiled-coil region" evidence="1">
    <location>
        <begin position="833"/>
        <end position="915"/>
    </location>
</feature>
<feature type="coiled-coil region" evidence="1">
    <location>
        <begin position="67"/>
        <end position="147"/>
    </location>
</feature>
<evidence type="ECO:0000259" key="3">
    <source>
        <dbReference type="Pfam" id="PF10145"/>
    </source>
</evidence>
<dbReference type="AlphaFoldDB" id="A0A563DA26"/>
<feature type="coiled-coil region" evidence="1">
    <location>
        <begin position="988"/>
        <end position="1039"/>
    </location>
</feature>
<feature type="coiled-coil region" evidence="1">
    <location>
        <begin position="215"/>
        <end position="263"/>
    </location>
</feature>
<feature type="domain" description="Phage tail tape measure protein" evidence="3">
    <location>
        <begin position="413"/>
        <end position="537"/>
    </location>
</feature>
<sequence length="1277" mass="141421">MAEKISIAELDWDTSLLEKSIQNYTQKLQIVKKEQDGVILSLNTMTSEYEKLSKVVNLFTTSDKSMNVELEKNKKQMDELKASMRVQAETIANLQAQVAQLNKERTRANEILEMTKQKEKANSDASQKNAQATIISLQKVNKELEKTQNAKVTTVDLNVDSFLSKAAEARKQVEILKGEVKFFTDAIKENEKTILEDSEVLSSLARQGKSNSDEYKERARLIKELQDKNKGLRNELELNASALRKEQQELRNSQRQVDAFNKTLVDEYEVIIKTDGSINPLSQALANNRKIYRDLTAEQRNNIEVGGRLLNIIQAQDNEYKELQKSTGVNQVEVGNYRGQLEGLFETLQGGATPVQALTGEFKGLYSQALALGSNPIGAFLIALAGVAKLTKMWYDYNVEMSKSTRLVQQFTSLSGDALTDLTVKVRTLSKESGESEKQTLNAVNAVANSMGISYEDAFNKVTNGFIRSGESAEDFFDNTSEYVSHFKNMGYSADEFFSIMEEGAKAGTYKDKLVDTIKEFSIRFNDLNKAGKESLDNTFGKAFIDNLIKQYKAGEVQGREVLDKLIKKGKELGLSFKDTGAVVANVMGSMGEDTGGYEHIVKALNNGLENTHRELTEIEKARQIEIKSTEALNQKWAQLFNTSGGTFEMMKAQGKSWVNGTLIKMIDGIIEFANGFIETYNSSMLLRGAIGSIGTIFQVQMSIATSALKLLWNNLKSSARLIKSLLTLDLDGIKDSLKDGFIGMKDIAISGAKDIKNAYESAINTTINGKLNKIEFSSSGLKDEGDSTNTAPINKYTAPIQSNAKNKKADKEATKEAERQLKVLDSLSNAQMAILNNAMNEQRKRNAQIIKENGELTQEILDQAIKRIKSESEFNKNAQDEELRRQISEAELKIKNTEEREKKINELIQESAKKRVEIEAKALEEEKKIQDKYDAQIRAKKAEEFAKKIEDMKTRGVAEWKIKEEQLISDKENDKKYQEMFDEKAAIEKKEQDAQKLDADYQLDQETLDRKAALVTGLAQLDYEYKQAEINNAVEKENAKFMLYAQGVQGMLQLMGAQTEASKVMGIADATIKTYQGAADQLTGLKVPFNIIAAATTISYGLAQVSKIAGINIPAFEGIANIGGAVQGVISLKNPDAFAVPSAKKGYFKGGYTGGNSIYEERGAVHGKEVVFNHKDVEAYGGWQNIELLRPTSDMFQGFPVNTQMILASSQNSNNIDLSSLSSTIKQGVYEGALNGSKIGSQQGSQIGSLQGSQAGSQKGISQLTKNQRISDGAGF</sequence>
<feature type="compositionally biased region" description="Low complexity" evidence="2">
    <location>
        <begin position="1244"/>
        <end position="1261"/>
    </location>
</feature>
<reference evidence="4 5" key="1">
    <citation type="submission" date="2019-02" db="EMBL/GenBank/DDBJ databases">
        <title>Apibacter muscae sp. nov.: a novel member of the house fly microbiota.</title>
        <authorList>
            <person name="Park R."/>
        </authorList>
    </citation>
    <scope>NUCLEOTIDE SEQUENCE [LARGE SCALE GENOMIC DNA]</scope>
    <source>
        <strain evidence="4 5">AL1</strain>
    </source>
</reference>
<feature type="compositionally biased region" description="Polar residues" evidence="2">
    <location>
        <begin position="1262"/>
        <end position="1271"/>
    </location>
</feature>
<accession>A0A563DA26</accession>
<gene>
    <name evidence="4" type="ORF">ETU09_08065</name>
</gene>
<dbReference type="EMBL" id="SELH01000024">
    <property type="protein sequence ID" value="TWP27065.1"/>
    <property type="molecule type" value="Genomic_DNA"/>
</dbReference>
<evidence type="ECO:0000256" key="1">
    <source>
        <dbReference type="SAM" id="Coils"/>
    </source>
</evidence>
<evidence type="ECO:0000313" key="5">
    <source>
        <dbReference type="Proteomes" id="UP000319499"/>
    </source>
</evidence>
<dbReference type="PANTHER" id="PTHR23159">
    <property type="entry name" value="CENTROSOMAL PROTEIN 2"/>
    <property type="match status" value="1"/>
</dbReference>
<keyword evidence="5" id="KW-1185">Reference proteome</keyword>
<dbReference type="Proteomes" id="UP000319499">
    <property type="component" value="Unassembled WGS sequence"/>
</dbReference>
<dbReference type="InterPro" id="IPR010090">
    <property type="entry name" value="Phage_tape_meas"/>
</dbReference>
<comment type="caution">
    <text evidence="4">The sequence shown here is derived from an EMBL/GenBank/DDBJ whole genome shotgun (WGS) entry which is preliminary data.</text>
</comment>
<evidence type="ECO:0000313" key="4">
    <source>
        <dbReference type="EMBL" id="TWP27065.1"/>
    </source>
</evidence>
<keyword evidence="1" id="KW-0175">Coiled coil</keyword>